<reference evidence="1 2" key="1">
    <citation type="journal article" date="2022" name="Plant J.">
        <title>Chromosome-level genome of Camellia lanceoleosa provides a valuable resource for understanding genome evolution and self-incompatibility.</title>
        <authorList>
            <person name="Gong W."/>
            <person name="Xiao S."/>
            <person name="Wang L."/>
            <person name="Liao Z."/>
            <person name="Chang Y."/>
            <person name="Mo W."/>
            <person name="Hu G."/>
            <person name="Li W."/>
            <person name="Zhao G."/>
            <person name="Zhu H."/>
            <person name="Hu X."/>
            <person name="Ji K."/>
            <person name="Xiang X."/>
            <person name="Song Q."/>
            <person name="Yuan D."/>
            <person name="Jin S."/>
            <person name="Zhang L."/>
        </authorList>
    </citation>
    <scope>NUCLEOTIDE SEQUENCE [LARGE SCALE GENOMIC DNA]</scope>
    <source>
        <strain evidence="1">SQ_2022a</strain>
    </source>
</reference>
<gene>
    <name evidence="1" type="ORF">LOK49_LG03G03639</name>
</gene>
<sequence>MADNMTESWLVAGDFNDFASQNEKQSFSTAQDQTRTRKFQACLNRCKLMDLGYSGPCLTWTNGRQGLANTLERLDRSVCNTEWRLQFQEGDICPPKMKAQLFALLFFFIVIAKALPFHSSQSTFTSKTRGSEPPVLHQNQLQSTDNMIIESSRGQTNGGGHEIVRAKRGANGGSTILTRPRNNHSGASPSLLVKNPFPTLLEHVFTALLLSIFFF</sequence>
<evidence type="ECO:0000313" key="1">
    <source>
        <dbReference type="EMBL" id="KAI8023499.1"/>
    </source>
</evidence>
<accession>A0ACC0IEZ2</accession>
<dbReference type="Proteomes" id="UP001060215">
    <property type="component" value="Chromosome 6"/>
</dbReference>
<dbReference type="EMBL" id="CM045763">
    <property type="protein sequence ID" value="KAI8023499.1"/>
    <property type="molecule type" value="Genomic_DNA"/>
</dbReference>
<name>A0ACC0IEZ2_9ERIC</name>
<comment type="caution">
    <text evidence="1">The sequence shown here is derived from an EMBL/GenBank/DDBJ whole genome shotgun (WGS) entry which is preliminary data.</text>
</comment>
<keyword evidence="2" id="KW-1185">Reference proteome</keyword>
<evidence type="ECO:0000313" key="2">
    <source>
        <dbReference type="Proteomes" id="UP001060215"/>
    </source>
</evidence>
<protein>
    <submittedName>
        <fullName evidence="1">Uncharacterized protein</fullName>
    </submittedName>
</protein>
<organism evidence="1 2">
    <name type="scientific">Camellia lanceoleosa</name>
    <dbReference type="NCBI Taxonomy" id="1840588"/>
    <lineage>
        <taxon>Eukaryota</taxon>
        <taxon>Viridiplantae</taxon>
        <taxon>Streptophyta</taxon>
        <taxon>Embryophyta</taxon>
        <taxon>Tracheophyta</taxon>
        <taxon>Spermatophyta</taxon>
        <taxon>Magnoliopsida</taxon>
        <taxon>eudicotyledons</taxon>
        <taxon>Gunneridae</taxon>
        <taxon>Pentapetalae</taxon>
        <taxon>asterids</taxon>
        <taxon>Ericales</taxon>
        <taxon>Theaceae</taxon>
        <taxon>Camellia</taxon>
    </lineage>
</organism>
<proteinExistence type="predicted"/>